<evidence type="ECO:0000256" key="1">
    <source>
        <dbReference type="ARBA" id="ARBA00022737"/>
    </source>
</evidence>
<protein>
    <recommendedName>
        <fullName evidence="3">EF-hand domain-containing protein</fullName>
    </recommendedName>
</protein>
<dbReference type="SUPFAM" id="SSF47473">
    <property type="entry name" value="EF-hand"/>
    <property type="match status" value="1"/>
</dbReference>
<dbReference type="Gene3D" id="1.10.238.10">
    <property type="entry name" value="EF-hand"/>
    <property type="match status" value="1"/>
</dbReference>
<evidence type="ECO:0000313" key="4">
    <source>
        <dbReference type="EMBL" id="CUV06350.1"/>
    </source>
</evidence>
<dbReference type="EMBL" id="LN877951">
    <property type="protein sequence ID" value="CUV06350.1"/>
    <property type="molecule type" value="Genomic_DNA"/>
</dbReference>
<dbReference type="FunFam" id="1.10.238.10:FF:000001">
    <property type="entry name" value="Calmodulin 1"/>
    <property type="match status" value="1"/>
</dbReference>
<reference evidence="4" key="1">
    <citation type="submission" date="2015-08" db="EMBL/GenBank/DDBJ databases">
        <authorList>
            <person name="Babu N.S."/>
            <person name="Beckwith C.J."/>
            <person name="Beseler K.G."/>
            <person name="Brison A."/>
            <person name="Carone J.V."/>
            <person name="Caskin T.P."/>
            <person name="Diamond M."/>
            <person name="Durham M.E."/>
            <person name="Foxe J.M."/>
            <person name="Go M."/>
            <person name="Henderson B.A."/>
            <person name="Jones I.B."/>
            <person name="McGettigan J.A."/>
            <person name="Micheletti S.J."/>
            <person name="Nasrallah M.E."/>
            <person name="Ortiz D."/>
            <person name="Piller C.R."/>
            <person name="Privatt S.R."/>
            <person name="Schneider S.L."/>
            <person name="Sharp S."/>
            <person name="Smith T.C."/>
            <person name="Stanton J.D."/>
            <person name="Ullery H.E."/>
            <person name="Wilson R.J."/>
            <person name="Serrano M.G."/>
            <person name="Buck G."/>
            <person name="Lee V."/>
            <person name="Wang Y."/>
            <person name="Carvalho R."/>
            <person name="Voegtly L."/>
            <person name="Shi R."/>
            <person name="Duckworth R."/>
            <person name="Johnson A."/>
            <person name="Loviza R."/>
            <person name="Walstead R."/>
            <person name="Shah Z."/>
            <person name="Kiflezghi M."/>
            <person name="Wade K."/>
            <person name="Ball S.L."/>
            <person name="Bradley K.W."/>
            <person name="Asai D.J."/>
            <person name="Bowman C.A."/>
            <person name="Russell D.A."/>
            <person name="Pope W.H."/>
            <person name="Jacobs-Sera D."/>
            <person name="Hendrix R.W."/>
            <person name="Hatfull G.F."/>
        </authorList>
    </citation>
    <scope>NUCLEOTIDE SEQUENCE [LARGE SCALE GENOMIC DNA]</scope>
</reference>
<dbReference type="OrthoDB" id="26525at2759"/>
<dbReference type="SMART" id="SM00054">
    <property type="entry name" value="EFh"/>
    <property type="match status" value="4"/>
</dbReference>
<organism evidence="4">
    <name type="scientific">Cryptosporidium hominis</name>
    <dbReference type="NCBI Taxonomy" id="237895"/>
    <lineage>
        <taxon>Eukaryota</taxon>
        <taxon>Sar</taxon>
        <taxon>Alveolata</taxon>
        <taxon>Apicomplexa</taxon>
        <taxon>Conoidasida</taxon>
        <taxon>Coccidia</taxon>
        <taxon>Eucoccidiorida</taxon>
        <taxon>Eimeriorina</taxon>
        <taxon>Cryptosporidiidae</taxon>
        <taxon>Cryptosporidium</taxon>
    </lineage>
</organism>
<evidence type="ECO:0000256" key="2">
    <source>
        <dbReference type="ARBA" id="ARBA00022837"/>
    </source>
</evidence>
<proteinExistence type="predicted"/>
<keyword evidence="1" id="KW-0677">Repeat</keyword>
<dbReference type="PROSITE" id="PS50222">
    <property type="entry name" value="EF_HAND_2"/>
    <property type="match status" value="3"/>
</dbReference>
<dbReference type="PANTHER" id="PTHR23050">
    <property type="entry name" value="CALCIUM BINDING PROTEIN"/>
    <property type="match status" value="1"/>
</dbReference>
<evidence type="ECO:0000259" key="3">
    <source>
        <dbReference type="PROSITE" id="PS50222"/>
    </source>
</evidence>
<keyword evidence="2" id="KW-0106">Calcium</keyword>
<dbReference type="PROSITE" id="PS00018">
    <property type="entry name" value="EF_HAND_1"/>
    <property type="match status" value="3"/>
</dbReference>
<accession>A0A0S4TG10</accession>
<dbReference type="VEuPathDB" id="CryptoDB:GY17_00001555"/>
<feature type="domain" description="EF-hand" evidence="3">
    <location>
        <begin position="145"/>
        <end position="180"/>
    </location>
</feature>
<dbReference type="InterPro" id="IPR050145">
    <property type="entry name" value="Centrin_CML-like"/>
</dbReference>
<dbReference type="VEuPathDB" id="CryptoDB:Chro.50460"/>
<dbReference type="Proteomes" id="UP000199752">
    <property type="component" value="Chromosome 5"/>
</dbReference>
<name>A0A0S4TG10_CRYHO</name>
<dbReference type="VEuPathDB" id="CryptoDB:ChTU502y2012_410g0410"/>
<gene>
    <name evidence="4" type="ORF">CHUDEA5_3920</name>
</gene>
<dbReference type="InterPro" id="IPR011992">
    <property type="entry name" value="EF-hand-dom_pair"/>
</dbReference>
<feature type="domain" description="EF-hand" evidence="3">
    <location>
        <begin position="182"/>
        <end position="217"/>
    </location>
</feature>
<dbReference type="InterPro" id="IPR002048">
    <property type="entry name" value="EF_hand_dom"/>
</dbReference>
<dbReference type="InterPro" id="IPR018247">
    <property type="entry name" value="EF_Hand_1_Ca_BS"/>
</dbReference>
<dbReference type="AlphaFoldDB" id="A0A0S4TG10"/>
<dbReference type="GO" id="GO:0005509">
    <property type="term" value="F:calcium ion binding"/>
    <property type="evidence" value="ECO:0007669"/>
    <property type="project" value="InterPro"/>
</dbReference>
<dbReference type="Pfam" id="PF13499">
    <property type="entry name" value="EF-hand_7"/>
    <property type="match status" value="2"/>
</dbReference>
<dbReference type="VEuPathDB" id="CryptoDB:CHUDEA5_3920"/>
<sequence>MSESSNIRNGNATVKISALYGEEQFCPIVGDAKEKSMETSTRRIPFGMTELTLEHEAALKGLFDTLNTYGDGKIRLNDLIIALRRAFDNGTVTFSRHEASAAEITGEHIDSELEKLKEDFDMNGDGTLDFDEFRRLARMKILRLSRDDEIQLGFRLLDRNNSGYITTLELKQLLTTKGISPLTSEEADELLFIADVDHDGLISYDEIKRYLEYNRRPLLN</sequence>
<feature type="domain" description="EF-hand" evidence="3">
    <location>
        <begin position="108"/>
        <end position="143"/>
    </location>
</feature>